<keyword evidence="3" id="KW-0378">Hydrolase</keyword>
<dbReference type="Pfam" id="PF13392">
    <property type="entry name" value="HNH_3"/>
    <property type="match status" value="1"/>
</dbReference>
<reference evidence="3" key="1">
    <citation type="submission" date="2020-03" db="EMBL/GenBank/DDBJ databases">
        <title>The deep terrestrial virosphere.</title>
        <authorList>
            <person name="Holmfeldt K."/>
            <person name="Nilsson E."/>
            <person name="Simone D."/>
            <person name="Lopez-Fernandez M."/>
            <person name="Wu X."/>
            <person name="de Brujin I."/>
            <person name="Lundin D."/>
            <person name="Andersson A."/>
            <person name="Bertilsson S."/>
            <person name="Dopson M."/>
        </authorList>
    </citation>
    <scope>NUCLEOTIDE SEQUENCE</scope>
    <source>
        <strain evidence="3">TM448B01181</strain>
    </source>
</reference>
<proteinExistence type="predicted"/>
<dbReference type="Pfam" id="PF07460">
    <property type="entry name" value="NUMOD3"/>
    <property type="match status" value="1"/>
</dbReference>
<evidence type="ECO:0000259" key="2">
    <source>
        <dbReference type="Pfam" id="PF13392"/>
    </source>
</evidence>
<organism evidence="3">
    <name type="scientific">viral metagenome</name>
    <dbReference type="NCBI Taxonomy" id="1070528"/>
    <lineage>
        <taxon>unclassified sequences</taxon>
        <taxon>metagenomes</taxon>
        <taxon>organismal metagenomes</taxon>
    </lineage>
</organism>
<dbReference type="InterPro" id="IPR044925">
    <property type="entry name" value="His-Me_finger_sf"/>
</dbReference>
<gene>
    <name evidence="3" type="ORF">TM448B01181_0012</name>
</gene>
<accession>A0A6M3XJR6</accession>
<keyword evidence="3" id="KW-0255">Endonuclease</keyword>
<protein>
    <submittedName>
        <fullName evidence="3">Putative homing endonuclease</fullName>
    </submittedName>
</protein>
<dbReference type="SUPFAM" id="SSF54060">
    <property type="entry name" value="His-Me finger endonucleases"/>
    <property type="match status" value="1"/>
</dbReference>
<keyword evidence="3" id="KW-0540">Nuclease</keyword>
<dbReference type="InterPro" id="IPR003615">
    <property type="entry name" value="HNH_nuc"/>
</dbReference>
<evidence type="ECO:0000313" key="3">
    <source>
        <dbReference type="EMBL" id="QJH98049.1"/>
    </source>
</evidence>
<dbReference type="SUPFAM" id="SSF64496">
    <property type="entry name" value="DNA-binding domain of intron-encoded endonucleases"/>
    <property type="match status" value="1"/>
</dbReference>
<feature type="domain" description="Nuclease associated modular" evidence="1">
    <location>
        <begin position="98"/>
        <end position="117"/>
    </location>
</feature>
<dbReference type="Gene3D" id="3.90.75.20">
    <property type="match status" value="1"/>
</dbReference>
<dbReference type="InterPro" id="IPR003611">
    <property type="entry name" value="NUMOD3"/>
</dbReference>
<name>A0A6M3XJR6_9ZZZZ</name>
<evidence type="ECO:0000259" key="1">
    <source>
        <dbReference type="Pfam" id="PF07460"/>
    </source>
</evidence>
<dbReference type="AlphaFoldDB" id="A0A6M3XJR6"/>
<feature type="domain" description="HNH nuclease" evidence="2">
    <location>
        <begin position="57"/>
        <end position="85"/>
    </location>
</feature>
<dbReference type="GO" id="GO:0003677">
    <property type="term" value="F:DNA binding"/>
    <property type="evidence" value="ECO:0007669"/>
    <property type="project" value="InterPro"/>
</dbReference>
<dbReference type="GO" id="GO:0004519">
    <property type="term" value="F:endonuclease activity"/>
    <property type="evidence" value="ECO:0007669"/>
    <property type="project" value="UniProtKB-KW"/>
</dbReference>
<dbReference type="EMBL" id="MT144713">
    <property type="protein sequence ID" value="QJH98049.1"/>
    <property type="molecule type" value="Genomic_DNA"/>
</dbReference>
<sequence length="160" mass="18917">MDSEAKMIDTENQKYLLNQGRMRTNKKINGKQWYKSQLAYALYHKLSLEKMKSLSAKGYIVHHKDENIINDRPDNLELLTRSKHMSLHVKGNKYRQGDHHSIETKQKMSNAHKGDKNFRWIPDFPLKKAQQLRATGWTYDKIGQELNYSLSVVWDRLKNT</sequence>